<feature type="domain" description="SMB" evidence="13">
    <location>
        <begin position="21"/>
        <end position="62"/>
    </location>
</feature>
<accession>A0ABP0F555</accession>
<name>A0ABP0F555_CLALP</name>
<gene>
    <name evidence="15" type="ORF">CVLEPA_LOCUS4268</name>
</gene>
<feature type="signal peptide" evidence="12">
    <location>
        <begin position="1"/>
        <end position="17"/>
    </location>
</feature>
<dbReference type="Pfam" id="PF09412">
    <property type="entry name" value="XendoU"/>
    <property type="match status" value="1"/>
</dbReference>
<evidence type="ECO:0000256" key="1">
    <source>
        <dbReference type="ARBA" id="ARBA00001936"/>
    </source>
</evidence>
<dbReference type="PROSITE" id="PS00524">
    <property type="entry name" value="SMB_1"/>
    <property type="match status" value="1"/>
</dbReference>
<keyword evidence="9" id="KW-1015">Disulfide bond</keyword>
<evidence type="ECO:0000256" key="2">
    <source>
        <dbReference type="ARBA" id="ARBA00010168"/>
    </source>
</evidence>
<keyword evidence="8 12" id="KW-0694">RNA-binding</keyword>
<dbReference type="SMART" id="SM00201">
    <property type="entry name" value="SO"/>
    <property type="match status" value="1"/>
</dbReference>
<comment type="catalytic activity">
    <reaction evidence="12">
        <text>ribonucleotidyl-uridine-RNA = a 5'-end dephospho-uridine-RNA + a 3'-end 2',3'-cyclophospho-ribonucleotide-RNA</text>
        <dbReference type="Rhea" id="RHEA:67792"/>
        <dbReference type="Rhea" id="RHEA-COMP:10464"/>
        <dbReference type="Rhea" id="RHEA-COMP:17354"/>
        <dbReference type="Rhea" id="RHEA-COMP:17356"/>
        <dbReference type="ChEBI" id="CHEBI:83064"/>
        <dbReference type="ChEBI" id="CHEBI:173117"/>
        <dbReference type="ChEBI" id="CHEBI:173224"/>
    </reaction>
</comment>
<dbReference type="PROSITE" id="PS50958">
    <property type="entry name" value="SMB_2"/>
    <property type="match status" value="1"/>
</dbReference>
<evidence type="ECO:0000259" key="14">
    <source>
        <dbReference type="PROSITE" id="PS51959"/>
    </source>
</evidence>
<dbReference type="SUPFAM" id="SSF142877">
    <property type="entry name" value="EndoU-like"/>
    <property type="match status" value="1"/>
</dbReference>
<evidence type="ECO:0000256" key="5">
    <source>
        <dbReference type="ARBA" id="ARBA00022723"/>
    </source>
</evidence>
<dbReference type="Gene3D" id="4.10.410.20">
    <property type="match status" value="1"/>
</dbReference>
<keyword evidence="4 12" id="KW-0540">Nuclease</keyword>
<dbReference type="InterPro" id="IPR039787">
    <property type="entry name" value="ENDOU"/>
</dbReference>
<sequence length="345" mass="39765">MLKLFMFCLAVVGLVVGQSLRESSCVDRCGIRFNHRLICQCNKKCPIYGNCCPDYSTKCELTNSKRCQTSEVTQNDLSSISLKLYDLDVNRASPDDYVINPQAMTTSWHLRDMSPNRFFTSVNQNLLNKPTYQALINLLDNYEMIQGKDEYVTRAETDEIYTFLNAFMSTSIGRKLYEFLSEKGLSGCENKITFIENLKKMWFDLYSRGSHAMDTSGFEHVFVGEIKGSKVSGLHNWVQIYLQENSRRLNYYGYPGKAEPSFYYVRFEWNGYKKHRSGTFIGSSPEYDFAIFTLCHLTRSGSDCKVKLRNRINQIITCSVQTYAWINYSPTGDGLKYVASAYFDF</sequence>
<feature type="domain" description="EndoU" evidence="14">
    <location>
        <begin position="73"/>
        <end position="345"/>
    </location>
</feature>
<dbReference type="InterPro" id="IPR001212">
    <property type="entry name" value="Somatomedin_B_dom"/>
</dbReference>
<evidence type="ECO:0000259" key="13">
    <source>
        <dbReference type="PROSITE" id="PS50958"/>
    </source>
</evidence>
<evidence type="ECO:0000256" key="7">
    <source>
        <dbReference type="ARBA" id="ARBA00022801"/>
    </source>
</evidence>
<keyword evidence="6 12" id="KW-0255">Endonuclease</keyword>
<evidence type="ECO:0000256" key="12">
    <source>
        <dbReference type="RuleBase" id="RU367085"/>
    </source>
</evidence>
<keyword evidence="16" id="KW-1185">Reference proteome</keyword>
<dbReference type="PANTHER" id="PTHR12439">
    <property type="entry name" value="PLACENTAL PROTEIN 11-RELATED"/>
    <property type="match status" value="1"/>
</dbReference>
<comment type="cofactor">
    <cofactor evidence="1 12">
        <name>Mn(2+)</name>
        <dbReference type="ChEBI" id="CHEBI:29035"/>
    </cofactor>
</comment>
<comment type="similarity">
    <text evidence="2 12">Belongs to the ENDOU family.</text>
</comment>
<evidence type="ECO:0000256" key="3">
    <source>
        <dbReference type="ARBA" id="ARBA00011245"/>
    </source>
</evidence>
<evidence type="ECO:0000256" key="4">
    <source>
        <dbReference type="ARBA" id="ARBA00022722"/>
    </source>
</evidence>
<dbReference type="PROSITE" id="PS51959">
    <property type="entry name" value="ENDOU"/>
    <property type="match status" value="1"/>
</dbReference>
<dbReference type="CDD" id="cd21159">
    <property type="entry name" value="XendoU"/>
    <property type="match status" value="1"/>
</dbReference>
<organism evidence="15 16">
    <name type="scientific">Clavelina lepadiformis</name>
    <name type="common">Light-bulb sea squirt</name>
    <name type="synonym">Ascidia lepadiformis</name>
    <dbReference type="NCBI Taxonomy" id="159417"/>
    <lineage>
        <taxon>Eukaryota</taxon>
        <taxon>Metazoa</taxon>
        <taxon>Chordata</taxon>
        <taxon>Tunicata</taxon>
        <taxon>Ascidiacea</taxon>
        <taxon>Aplousobranchia</taxon>
        <taxon>Clavelinidae</taxon>
        <taxon>Clavelina</taxon>
    </lineage>
</organism>
<evidence type="ECO:0000256" key="11">
    <source>
        <dbReference type="ARBA" id="ARBA00023239"/>
    </source>
</evidence>
<dbReference type="Proteomes" id="UP001642483">
    <property type="component" value="Unassembled WGS sequence"/>
</dbReference>
<comment type="subunit">
    <text evidence="3 12">Monomer.</text>
</comment>
<evidence type="ECO:0000256" key="9">
    <source>
        <dbReference type="ARBA" id="ARBA00023157"/>
    </source>
</evidence>
<comment type="caution">
    <text evidence="15">The sequence shown here is derived from an EMBL/GenBank/DDBJ whole genome shotgun (WGS) entry which is preliminary data.</text>
</comment>
<evidence type="ECO:0000256" key="10">
    <source>
        <dbReference type="ARBA" id="ARBA00023211"/>
    </source>
</evidence>
<dbReference type="SUPFAM" id="SSF90188">
    <property type="entry name" value="Somatomedin B domain"/>
    <property type="match status" value="1"/>
</dbReference>
<reference evidence="15 16" key="1">
    <citation type="submission" date="2024-02" db="EMBL/GenBank/DDBJ databases">
        <authorList>
            <person name="Daric V."/>
            <person name="Darras S."/>
        </authorList>
    </citation>
    <scope>NUCLEOTIDE SEQUENCE [LARGE SCALE GENOMIC DNA]</scope>
</reference>
<keyword evidence="5 12" id="KW-0479">Metal-binding</keyword>
<dbReference type="EC" id="4.6.1.-" evidence="12"/>
<protein>
    <recommendedName>
        <fullName evidence="12">Uridylate-specific endoribonuclease</fullName>
        <ecNumber evidence="12">4.6.1.-</ecNumber>
    </recommendedName>
</protein>
<dbReference type="InterPro" id="IPR037227">
    <property type="entry name" value="EndoU-like"/>
</dbReference>
<evidence type="ECO:0000256" key="6">
    <source>
        <dbReference type="ARBA" id="ARBA00022759"/>
    </source>
</evidence>
<feature type="chain" id="PRO_5044994897" description="Uridylate-specific endoribonuclease" evidence="12">
    <location>
        <begin position="18"/>
        <end position="345"/>
    </location>
</feature>
<keyword evidence="12" id="KW-0732">Signal</keyword>
<dbReference type="InterPro" id="IPR018998">
    <property type="entry name" value="EndoU_C"/>
</dbReference>
<evidence type="ECO:0000313" key="16">
    <source>
        <dbReference type="Proteomes" id="UP001642483"/>
    </source>
</evidence>
<keyword evidence="11" id="KW-0456">Lyase</keyword>
<dbReference type="PANTHER" id="PTHR12439:SF42">
    <property type="entry name" value="ENDORIBONUCLEASE-RELATED"/>
    <property type="match status" value="1"/>
</dbReference>
<evidence type="ECO:0000313" key="15">
    <source>
        <dbReference type="EMBL" id="CAK8674581.1"/>
    </source>
</evidence>
<keyword evidence="10 12" id="KW-0464">Manganese</keyword>
<evidence type="ECO:0000256" key="8">
    <source>
        <dbReference type="ARBA" id="ARBA00022884"/>
    </source>
</evidence>
<dbReference type="EMBL" id="CAWYQH010000013">
    <property type="protein sequence ID" value="CAK8674581.1"/>
    <property type="molecule type" value="Genomic_DNA"/>
</dbReference>
<proteinExistence type="inferred from homology"/>
<dbReference type="InterPro" id="IPR036024">
    <property type="entry name" value="Somatomedin_B-like_dom_sf"/>
</dbReference>
<dbReference type="Pfam" id="PF01033">
    <property type="entry name" value="Somatomedin_B"/>
    <property type="match status" value="1"/>
</dbReference>
<keyword evidence="7 12" id="KW-0378">Hydrolase</keyword>